<proteinExistence type="predicted"/>
<dbReference type="EMBL" id="BKCJ010004180">
    <property type="protein sequence ID" value="GEU59484.1"/>
    <property type="molecule type" value="Genomic_DNA"/>
</dbReference>
<protein>
    <submittedName>
        <fullName evidence="1">Uncharacterized protein</fullName>
    </submittedName>
</protein>
<comment type="caution">
    <text evidence="1">The sequence shown here is derived from an EMBL/GenBank/DDBJ whole genome shotgun (WGS) entry which is preliminary data.</text>
</comment>
<reference evidence="1" key="1">
    <citation type="journal article" date="2019" name="Sci. Rep.">
        <title>Draft genome of Tanacetum cinerariifolium, the natural source of mosquito coil.</title>
        <authorList>
            <person name="Yamashiro T."/>
            <person name="Shiraishi A."/>
            <person name="Satake H."/>
            <person name="Nakayama K."/>
        </authorList>
    </citation>
    <scope>NUCLEOTIDE SEQUENCE</scope>
</reference>
<accession>A0A6L2LGW1</accession>
<sequence>MKIYERVAVLDACLDKMAKEGVEEFSPMLRDVTKTKEFLIGKGFLYFLNKYKESDILRSNLGACIYATIFDGMRHGLEARYVHGKKGTDINYIPAYNPDVEACVEHPFSYLEALFVMGWTSLYKMRPGLSQILFSAKLISLVVVLNSSSLHRVSLMSGMLVQLPQNSPRWMECRLLSRI</sequence>
<dbReference type="AlphaFoldDB" id="A0A6L2LGW1"/>
<evidence type="ECO:0000313" key="1">
    <source>
        <dbReference type="EMBL" id="GEU59484.1"/>
    </source>
</evidence>
<organism evidence="1">
    <name type="scientific">Tanacetum cinerariifolium</name>
    <name type="common">Dalmatian daisy</name>
    <name type="synonym">Chrysanthemum cinerariifolium</name>
    <dbReference type="NCBI Taxonomy" id="118510"/>
    <lineage>
        <taxon>Eukaryota</taxon>
        <taxon>Viridiplantae</taxon>
        <taxon>Streptophyta</taxon>
        <taxon>Embryophyta</taxon>
        <taxon>Tracheophyta</taxon>
        <taxon>Spermatophyta</taxon>
        <taxon>Magnoliopsida</taxon>
        <taxon>eudicotyledons</taxon>
        <taxon>Gunneridae</taxon>
        <taxon>Pentapetalae</taxon>
        <taxon>asterids</taxon>
        <taxon>campanulids</taxon>
        <taxon>Asterales</taxon>
        <taxon>Asteraceae</taxon>
        <taxon>Asteroideae</taxon>
        <taxon>Anthemideae</taxon>
        <taxon>Anthemidinae</taxon>
        <taxon>Tanacetum</taxon>
    </lineage>
</organism>
<name>A0A6L2LGW1_TANCI</name>
<gene>
    <name evidence="1" type="ORF">Tci_031462</name>
</gene>